<accession>A0A2R4T5V8</accession>
<dbReference type="Proteomes" id="UP000244201">
    <property type="component" value="Chromosome"/>
</dbReference>
<evidence type="ECO:0000313" key="4">
    <source>
        <dbReference type="Proteomes" id="UP000244201"/>
    </source>
</evidence>
<dbReference type="OrthoDB" id="4203292at2"/>
<name>A0A2R4T5V8_9ACTN</name>
<reference evidence="3 4" key="1">
    <citation type="submission" date="2018-01" db="EMBL/GenBank/DDBJ databases">
        <title>Complete genome sequence of Streptomyces lunaelactis MM109T, a Ferroverdin A producer isolated from cave moonmilk deposits.</title>
        <authorList>
            <person name="Naome A."/>
            <person name="Martinet L."/>
            <person name="Maciejewska M."/>
            <person name="Anderssen S."/>
            <person name="Adam D."/>
            <person name="Tenconi E."/>
            <person name="Deflandre B."/>
            <person name="Arguelles-Arias A."/>
            <person name="Calusinska M."/>
            <person name="Copieters W."/>
            <person name="Karim L."/>
            <person name="Hanikenne M."/>
            <person name="Baurain D."/>
            <person name="van Wezel G."/>
            <person name="Smargiasso N."/>
            <person name="de Pauw E."/>
            <person name="Delfosse P."/>
            <person name="Rigali S."/>
        </authorList>
    </citation>
    <scope>NUCLEOTIDE SEQUENCE [LARGE SCALE GENOMIC DNA]</scope>
    <source>
        <strain evidence="3 4">MM109</strain>
    </source>
</reference>
<dbReference type="RefSeq" id="WP_108150970.1">
    <property type="nucleotide sequence ID" value="NZ_CP026304.1"/>
</dbReference>
<evidence type="ECO:0008006" key="5">
    <source>
        <dbReference type="Google" id="ProtNLM"/>
    </source>
</evidence>
<dbReference type="AlphaFoldDB" id="A0A2R4T5V8"/>
<dbReference type="KEGG" id="slk:SLUN_22260"/>
<dbReference type="GeneID" id="55657977"/>
<organism evidence="3 4">
    <name type="scientific">Streptomyces lunaelactis</name>
    <dbReference type="NCBI Taxonomy" id="1535768"/>
    <lineage>
        <taxon>Bacteria</taxon>
        <taxon>Bacillati</taxon>
        <taxon>Actinomycetota</taxon>
        <taxon>Actinomycetes</taxon>
        <taxon>Kitasatosporales</taxon>
        <taxon>Streptomycetaceae</taxon>
        <taxon>Streptomyces</taxon>
    </lineage>
</organism>
<evidence type="ECO:0000256" key="1">
    <source>
        <dbReference type="SAM" id="MobiDB-lite"/>
    </source>
</evidence>
<sequence length="192" mass="19757">MRKYVAVAAVSSAIVLGLASAAPAGAADGLDGVDAPGTTEVAAPATSQAWDEKASAGTDSPAEGPSQQPLGAPSAGVFYTNGDNVHISSTAPASASGHGWWVKISGPGTKAKVTIELQALDHRDNKWKTVATGSKNVYSGTGSANRAHARKTCTNRVQKVQWRSRIDVDIIGVNDSPEKAITKTQSLWCGAF</sequence>
<proteinExistence type="predicted"/>
<dbReference type="EMBL" id="CP026304">
    <property type="protein sequence ID" value="AVZ74477.1"/>
    <property type="molecule type" value="Genomic_DNA"/>
</dbReference>
<evidence type="ECO:0000313" key="3">
    <source>
        <dbReference type="EMBL" id="AVZ74477.1"/>
    </source>
</evidence>
<keyword evidence="4" id="KW-1185">Reference proteome</keyword>
<feature type="chain" id="PRO_5015333114" description="Secreted protein" evidence="2">
    <location>
        <begin position="27"/>
        <end position="192"/>
    </location>
</feature>
<evidence type="ECO:0000256" key="2">
    <source>
        <dbReference type="SAM" id="SignalP"/>
    </source>
</evidence>
<keyword evidence="2" id="KW-0732">Signal</keyword>
<protein>
    <recommendedName>
        <fullName evidence="5">Secreted protein</fullName>
    </recommendedName>
</protein>
<feature type="signal peptide" evidence="2">
    <location>
        <begin position="1"/>
        <end position="26"/>
    </location>
</feature>
<gene>
    <name evidence="3" type="ORF">SLUN_22260</name>
</gene>
<feature type="region of interest" description="Disordered" evidence="1">
    <location>
        <begin position="35"/>
        <end position="75"/>
    </location>
</feature>